<evidence type="ECO:0000313" key="13">
    <source>
        <dbReference type="Proteomes" id="UP000239757"/>
    </source>
</evidence>
<evidence type="ECO:0008006" key="14">
    <source>
        <dbReference type="Google" id="ProtNLM"/>
    </source>
</evidence>
<keyword evidence="5 8" id="KW-0175">Coiled coil</keyword>
<dbReference type="InterPro" id="IPR036961">
    <property type="entry name" value="Kinesin_motor_dom_sf"/>
</dbReference>
<dbReference type="GO" id="GO:0007018">
    <property type="term" value="P:microtubule-based movement"/>
    <property type="evidence" value="ECO:0007669"/>
    <property type="project" value="InterPro"/>
</dbReference>
<feature type="domain" description="Calponin-homology (CH)" evidence="10">
    <location>
        <begin position="43"/>
        <end position="167"/>
    </location>
</feature>
<dbReference type="OrthoDB" id="3176171at2759"/>
<dbReference type="PANTHER" id="PTHR47972">
    <property type="entry name" value="KINESIN-LIKE PROTEIN KLP-3"/>
    <property type="match status" value="1"/>
</dbReference>
<name>A0A2P5YM36_GOSBA</name>
<dbReference type="FunFam" id="3.40.850.10:FF:000044">
    <property type="entry name" value="p-loop containing nucleoside triphosphate hydrolases superfamily protein"/>
    <property type="match status" value="1"/>
</dbReference>
<organism evidence="12 13">
    <name type="scientific">Gossypium barbadense</name>
    <name type="common">Sea Island cotton</name>
    <name type="synonym">Hibiscus barbadensis</name>
    <dbReference type="NCBI Taxonomy" id="3634"/>
    <lineage>
        <taxon>Eukaryota</taxon>
        <taxon>Viridiplantae</taxon>
        <taxon>Streptophyta</taxon>
        <taxon>Embryophyta</taxon>
        <taxon>Tracheophyta</taxon>
        <taxon>Spermatophyta</taxon>
        <taxon>Magnoliopsida</taxon>
        <taxon>eudicotyledons</taxon>
        <taxon>Gunneridae</taxon>
        <taxon>Pentapetalae</taxon>
        <taxon>rosids</taxon>
        <taxon>malvids</taxon>
        <taxon>Malvales</taxon>
        <taxon>Malvaceae</taxon>
        <taxon>Malvoideae</taxon>
        <taxon>Gossypium</taxon>
    </lineage>
</organism>
<dbReference type="InterPro" id="IPR027640">
    <property type="entry name" value="Kinesin-like_fam"/>
</dbReference>
<evidence type="ECO:0000256" key="9">
    <source>
        <dbReference type="SAM" id="MobiDB-lite"/>
    </source>
</evidence>
<feature type="domain" description="Kinesin motor" evidence="11">
    <location>
        <begin position="393"/>
        <end position="735"/>
    </location>
</feature>
<evidence type="ECO:0000256" key="3">
    <source>
        <dbReference type="ARBA" id="ARBA00022741"/>
    </source>
</evidence>
<dbReference type="SMART" id="SM00033">
    <property type="entry name" value="CH"/>
    <property type="match status" value="1"/>
</dbReference>
<dbReference type="EMBL" id="KZ663010">
    <property type="protein sequence ID" value="PPS16656.1"/>
    <property type="molecule type" value="Genomic_DNA"/>
</dbReference>
<feature type="region of interest" description="Disordered" evidence="9">
    <location>
        <begin position="1190"/>
        <end position="1249"/>
    </location>
</feature>
<evidence type="ECO:0000259" key="11">
    <source>
        <dbReference type="PROSITE" id="PS50067"/>
    </source>
</evidence>
<feature type="compositionally biased region" description="Basic and acidic residues" evidence="9">
    <location>
        <begin position="1006"/>
        <end position="1018"/>
    </location>
</feature>
<comment type="similarity">
    <text evidence="1">Belongs to the TRAFAC class myosin-kinesin ATPase superfamily. Kinesin family. KIN-14 subfamily.</text>
</comment>
<evidence type="ECO:0000256" key="8">
    <source>
        <dbReference type="SAM" id="Coils"/>
    </source>
</evidence>
<feature type="binding site" evidence="7">
    <location>
        <begin position="475"/>
        <end position="482"/>
    </location>
    <ligand>
        <name>ATP</name>
        <dbReference type="ChEBI" id="CHEBI:30616"/>
    </ligand>
</feature>
<dbReference type="SMART" id="SM00129">
    <property type="entry name" value="KISc"/>
    <property type="match status" value="1"/>
</dbReference>
<evidence type="ECO:0000259" key="10">
    <source>
        <dbReference type="PROSITE" id="PS50021"/>
    </source>
</evidence>
<dbReference type="Gene3D" id="1.10.418.10">
    <property type="entry name" value="Calponin-like domain"/>
    <property type="match status" value="1"/>
</dbReference>
<dbReference type="Pfam" id="PF00225">
    <property type="entry name" value="Kinesin"/>
    <property type="match status" value="1"/>
</dbReference>
<evidence type="ECO:0000256" key="1">
    <source>
        <dbReference type="ARBA" id="ARBA00010899"/>
    </source>
</evidence>
<keyword evidence="4 7" id="KW-0067">ATP-binding</keyword>
<dbReference type="SUPFAM" id="SSF47576">
    <property type="entry name" value="Calponin-homology domain, CH-domain"/>
    <property type="match status" value="1"/>
</dbReference>
<dbReference type="Pfam" id="PF00307">
    <property type="entry name" value="CH"/>
    <property type="match status" value="1"/>
</dbReference>
<dbReference type="InterPro" id="IPR027417">
    <property type="entry name" value="P-loop_NTPase"/>
</dbReference>
<evidence type="ECO:0000313" key="12">
    <source>
        <dbReference type="EMBL" id="PPS16656.1"/>
    </source>
</evidence>
<dbReference type="GO" id="GO:0008017">
    <property type="term" value="F:microtubule binding"/>
    <property type="evidence" value="ECO:0007669"/>
    <property type="project" value="InterPro"/>
</dbReference>
<keyword evidence="6 7" id="KW-0505">Motor protein</keyword>
<protein>
    <recommendedName>
        <fullName evidence="14">Kinesin motor domain-containing protein</fullName>
    </recommendedName>
</protein>
<evidence type="ECO:0000256" key="6">
    <source>
        <dbReference type="ARBA" id="ARBA00023175"/>
    </source>
</evidence>
<feature type="compositionally biased region" description="Basic and acidic residues" evidence="9">
    <location>
        <begin position="809"/>
        <end position="821"/>
    </location>
</feature>
<feature type="region of interest" description="Disordered" evidence="9">
    <location>
        <begin position="950"/>
        <end position="979"/>
    </location>
</feature>
<dbReference type="GO" id="GO:0005524">
    <property type="term" value="F:ATP binding"/>
    <property type="evidence" value="ECO:0007669"/>
    <property type="project" value="UniProtKB-UniRule"/>
</dbReference>
<dbReference type="Gene3D" id="3.40.850.10">
    <property type="entry name" value="Kinesin motor domain"/>
    <property type="match status" value="1"/>
</dbReference>
<feature type="region of interest" description="Disordered" evidence="9">
    <location>
        <begin position="1387"/>
        <end position="1461"/>
    </location>
</feature>
<keyword evidence="2" id="KW-0493">Microtubule</keyword>
<dbReference type="FunFam" id="1.10.418.10:FF:000073">
    <property type="entry name" value="Kinesin-like protein KIN-14L"/>
    <property type="match status" value="1"/>
</dbReference>
<dbReference type="CDD" id="cd21203">
    <property type="entry name" value="CH_AtKIN14-like"/>
    <property type="match status" value="1"/>
</dbReference>
<evidence type="ECO:0000256" key="4">
    <source>
        <dbReference type="ARBA" id="ARBA00022840"/>
    </source>
</evidence>
<dbReference type="InterPro" id="IPR036872">
    <property type="entry name" value="CH_dom_sf"/>
</dbReference>
<dbReference type="InterPro" id="IPR001715">
    <property type="entry name" value="CH_dom"/>
</dbReference>
<dbReference type="InterPro" id="IPR001752">
    <property type="entry name" value="Kinesin_motor_dom"/>
</dbReference>
<dbReference type="PANTHER" id="PTHR47972:SF4">
    <property type="entry name" value="KINESIN-LIKE PROTEIN KIN-14L"/>
    <property type="match status" value="1"/>
</dbReference>
<reference evidence="12 13" key="1">
    <citation type="submission" date="2015-01" db="EMBL/GenBank/DDBJ databases">
        <title>Genome of allotetraploid Gossypium barbadense reveals genomic plasticity and fiber elongation in cotton evolution.</title>
        <authorList>
            <person name="Chen X."/>
            <person name="Liu X."/>
            <person name="Zhao B."/>
            <person name="Zheng H."/>
            <person name="Hu Y."/>
            <person name="Lu G."/>
            <person name="Yang C."/>
            <person name="Chen J."/>
            <person name="Shan C."/>
            <person name="Zhang L."/>
            <person name="Zhou Y."/>
            <person name="Wang L."/>
            <person name="Guo W."/>
            <person name="Bai Y."/>
            <person name="Ruan J."/>
            <person name="Shangguan X."/>
            <person name="Mao Y."/>
            <person name="Jiang J."/>
            <person name="Zhu Y."/>
            <person name="Lei J."/>
            <person name="Kang H."/>
            <person name="Chen S."/>
            <person name="He X."/>
            <person name="Wang R."/>
            <person name="Wang Y."/>
            <person name="Chen J."/>
            <person name="Wang L."/>
            <person name="Yu S."/>
            <person name="Wang B."/>
            <person name="Wei J."/>
            <person name="Song S."/>
            <person name="Lu X."/>
            <person name="Gao Z."/>
            <person name="Gu W."/>
            <person name="Deng X."/>
            <person name="Ma D."/>
            <person name="Wang S."/>
            <person name="Liang W."/>
            <person name="Fang L."/>
            <person name="Cai C."/>
            <person name="Zhu X."/>
            <person name="Zhou B."/>
            <person name="Zhang Y."/>
            <person name="Chen Z."/>
            <person name="Xu S."/>
            <person name="Zhu R."/>
            <person name="Wang S."/>
            <person name="Zhang T."/>
            <person name="Zhao G."/>
        </authorList>
    </citation>
    <scope>NUCLEOTIDE SEQUENCE [LARGE SCALE GENOMIC DNA]</scope>
    <source>
        <strain evidence="13">cv. Xinhai21</strain>
        <tissue evidence="12">Leaf</tissue>
    </source>
</reference>
<evidence type="ECO:0000256" key="7">
    <source>
        <dbReference type="PROSITE-ProRule" id="PRU00283"/>
    </source>
</evidence>
<evidence type="ECO:0000256" key="5">
    <source>
        <dbReference type="ARBA" id="ARBA00023054"/>
    </source>
</evidence>
<accession>A0A2P5YM36</accession>
<dbReference type="SUPFAM" id="SSF52540">
    <property type="entry name" value="P-loop containing nucleoside triphosphate hydrolases"/>
    <property type="match status" value="1"/>
</dbReference>
<feature type="region of interest" description="Disordered" evidence="9">
    <location>
        <begin position="1147"/>
        <end position="1176"/>
    </location>
</feature>
<keyword evidence="3 7" id="KW-0547">Nucleotide-binding</keyword>
<proteinExistence type="inferred from homology"/>
<feature type="compositionally biased region" description="Basic and acidic residues" evidence="9">
    <location>
        <begin position="1203"/>
        <end position="1215"/>
    </location>
</feature>
<dbReference type="GO" id="GO:0003777">
    <property type="term" value="F:microtubule motor activity"/>
    <property type="evidence" value="ECO:0007669"/>
    <property type="project" value="InterPro"/>
</dbReference>
<dbReference type="PROSITE" id="PS50067">
    <property type="entry name" value="KINESIN_MOTOR_2"/>
    <property type="match status" value="1"/>
</dbReference>
<evidence type="ECO:0000256" key="2">
    <source>
        <dbReference type="ARBA" id="ARBA00022701"/>
    </source>
</evidence>
<dbReference type="GO" id="GO:0005874">
    <property type="term" value="C:microtubule"/>
    <property type="evidence" value="ECO:0007669"/>
    <property type="project" value="UniProtKB-KW"/>
</dbReference>
<gene>
    <name evidence="12" type="ORF">GOBAR_AA03907</name>
</gene>
<dbReference type="Proteomes" id="UP000239757">
    <property type="component" value="Unassembled WGS sequence"/>
</dbReference>
<feature type="region of interest" description="Disordered" evidence="9">
    <location>
        <begin position="763"/>
        <end position="855"/>
    </location>
</feature>
<dbReference type="PROSITE" id="PS50021">
    <property type="entry name" value="CH"/>
    <property type="match status" value="1"/>
</dbReference>
<sequence length="1461" mass="161951">MEYVTRTGFHDLNLASRKAEEAGWFPLLISFYVCKEIAKKQETLRRYVALAWLETLVGPLGISNQPSEKEFISCLRNGLILCNVINKIHPGAVPKVVESNSHAQSLNREFQPPAAYQYFENVRNFLVAIEDLKLPAFGACDLERDNLDAGSSAKVVDCILALKSYHECKQINCGTANGYYKLTRSPMVMHSSTKINSRASSESCRRLDMPAACDKRPPANGEVYKLEDTIVKLLADYMVDTKENFDDNFLGSFHSRNPDSVKVLSKMISSCLEEQLVNKIPEQNLMRPSSFLQGSRACTKKANQNHINLLKMQEKELSDLKDLLLTAKREFEDLQSQLQIDLKNIGSQVEEMSTAAVQYHKVVEENRKLYNMVQDLKAAQSSCPDKKFYLLGNIRVFCRIRPAFCAGTRNVIDFIGEDGSLVISDPLKPKKDGRKVFQFNRVFGPSATQDDVFNDTQPLIRSVMDGYNVCIFAYGQTGSGKTYTMSGPSGGSTKDLGINYLALNDLFEISNQRKDSISYEIQVQMVEIYNEQIRDLLSEDSSSTKYPFLLNSVSENDNLLILAISKAFINDNGLSLPDATLHTVKSTSDVLNLMKYGEVNRVVCSTAINNRSSRSHSILTVHVHGKYTSGNMIRSCLHLVDLAGSERVDKSEVTGDRLKEAQHINKSLSCLGDVVTALAQKNSHIPYRNSKLTLLLQDSLGGHAKTLMFAHVSPEEDSFGETLSTLKFARRVSTVELGAARLNKESSEVMQLKEQIENLKKALANKEAPSTPSYKMKEPKSPFEKQMAAIAKTPPRTRRLSIENGSTMKSEKAMNAEDRRGPKIPSSITRARRLSSEGSRNEDNSQIKVSADVSRSLHASTVSVQKYSQFQDEEAVTKQFGNLSNGSSVMEAYHSKPHQSPTSSSFQKQALKTDCRTQIPRLELPSTPEPKVYSRNDIQNLMQTVISTGSRTANGKGSALANKEAPSTPSYKMKEPKSPFEKQMAAIAKTPPRTRRLSIENGSTMKSEKAMNAEDRRGPKIPSSITRARRLSSEGSRNEDNSQIKVSADVSRSLHASTVSVQKYSQFQDEEAVTKQFGNLSNGSSVMEAYHSKPHQSPTSSSFQKQALKTDCRTQIPRLELPSTPEPKVYSRNDIQNLMQTVISTGSRTANGKGSALANKEAPSTPSYKMKEPKSPFEKQMAAIAKTPPRTRRLSIENGSTMKSEKAMNAEDRRGPKIPSSITRARRLSSEGSRNEDNSQIKVSADVSRSLHASTVSVQKYSQFQDEEAVTKQFGNLSNGSSVMEAYHSKPHQSPTSSSFQKQALKTDCRTQIPRLELPSTPEPKVYSRNDIQNLMQTVISTESRTANGKGSQVRKSLRTTIGKLISGSEKRNLQKTLELKSPVRGVGNVNDLKSPPVTAHAKAARRESLTGVQTSGSDRSRRSSLGGKPIELSTPMSNNRNARTPPPVHPSSAKTTKRWL</sequence>
<dbReference type="PRINTS" id="PR00380">
    <property type="entry name" value="KINESINHEAVY"/>
</dbReference>
<feature type="coiled-coil region" evidence="8">
    <location>
        <begin position="303"/>
        <end position="337"/>
    </location>
</feature>
<feature type="region of interest" description="Disordered" evidence="9">
    <location>
        <begin position="993"/>
        <end position="1052"/>
    </location>
</feature>